<dbReference type="Gene3D" id="3.30.70.1880">
    <property type="entry name" value="Protein of unknown function DUF881"/>
    <property type="match status" value="1"/>
</dbReference>
<dbReference type="PANTHER" id="PTHR37313:SF4">
    <property type="entry name" value="CONSERVED MEMBRANE PROTEIN-RELATED"/>
    <property type="match status" value="1"/>
</dbReference>
<evidence type="ECO:0000313" key="4">
    <source>
        <dbReference type="EMBL" id="MWA01455.1"/>
    </source>
</evidence>
<protein>
    <submittedName>
        <fullName evidence="4">DUF881 domain-containing protein</fullName>
    </submittedName>
</protein>
<feature type="region of interest" description="Disordered" evidence="2">
    <location>
        <begin position="76"/>
        <end position="97"/>
    </location>
</feature>
<gene>
    <name evidence="4" type="ORF">F8568_013905</name>
</gene>
<dbReference type="Proteomes" id="UP000462055">
    <property type="component" value="Unassembled WGS sequence"/>
</dbReference>
<keyword evidence="5" id="KW-1185">Reference proteome</keyword>
<comment type="caution">
    <text evidence="4">The sequence shown here is derived from an EMBL/GenBank/DDBJ whole genome shotgun (WGS) entry which is preliminary data.</text>
</comment>
<dbReference type="RefSeq" id="WP_151593940.1">
    <property type="nucleotide sequence ID" value="NZ_WBMS02000009.1"/>
</dbReference>
<feature type="signal peptide" evidence="3">
    <location>
        <begin position="1"/>
        <end position="25"/>
    </location>
</feature>
<feature type="chain" id="PRO_5026109813" evidence="3">
    <location>
        <begin position="26"/>
        <end position="251"/>
    </location>
</feature>
<organism evidence="4 5">
    <name type="scientific">Actinomadura physcomitrii</name>
    <dbReference type="NCBI Taxonomy" id="2650748"/>
    <lineage>
        <taxon>Bacteria</taxon>
        <taxon>Bacillati</taxon>
        <taxon>Actinomycetota</taxon>
        <taxon>Actinomycetes</taxon>
        <taxon>Streptosporangiales</taxon>
        <taxon>Thermomonosporaceae</taxon>
        <taxon>Actinomadura</taxon>
    </lineage>
</organism>
<dbReference type="Pfam" id="PF05949">
    <property type="entry name" value="DUF881"/>
    <property type="match status" value="1"/>
</dbReference>
<evidence type="ECO:0000256" key="2">
    <source>
        <dbReference type="SAM" id="MobiDB-lite"/>
    </source>
</evidence>
<comment type="similarity">
    <text evidence="1">Belongs to the UPF0749 family.</text>
</comment>
<dbReference type="PANTHER" id="PTHR37313">
    <property type="entry name" value="UPF0749 PROTEIN RV1825"/>
    <property type="match status" value="1"/>
</dbReference>
<dbReference type="GO" id="GO:0005886">
    <property type="term" value="C:plasma membrane"/>
    <property type="evidence" value="ECO:0007669"/>
    <property type="project" value="TreeGrafter"/>
</dbReference>
<reference evidence="4" key="1">
    <citation type="submission" date="2019-12" db="EMBL/GenBank/DDBJ databases">
        <title>Actinomadura physcomitrii sp. nov., a novel actinomycete isolated from moss [Physcomitrium sphaericum (Ludw) Fuernr].</title>
        <authorList>
            <person name="Zhuang X."/>
        </authorList>
    </citation>
    <scope>NUCLEOTIDE SEQUENCE [LARGE SCALE GENOMIC DNA]</scope>
    <source>
        <strain evidence="4">LD22</strain>
    </source>
</reference>
<proteinExistence type="inferred from homology"/>
<keyword evidence="3" id="KW-0732">Signal</keyword>
<evidence type="ECO:0000256" key="3">
    <source>
        <dbReference type="SAM" id="SignalP"/>
    </source>
</evidence>
<accession>A0A6I4MAM0</accession>
<dbReference type="AlphaFoldDB" id="A0A6I4MAM0"/>
<evidence type="ECO:0000313" key="5">
    <source>
        <dbReference type="Proteomes" id="UP000462055"/>
    </source>
</evidence>
<dbReference type="EMBL" id="WBMS02000009">
    <property type="protein sequence ID" value="MWA01455.1"/>
    <property type="molecule type" value="Genomic_DNA"/>
</dbReference>
<sequence length="251" mass="26793">MMRVRRSAWGSIIPALTLLAGTLFAASASTARGTSLRDEGRTRVTDLIGDEQRAHRRERDRYQRLRRDVDALSRAAGRTDARVEQAQGDADRLAPAAGFTPYTGPAVRVSLDDAPQPSGALPTGVRPDDLVVHQSDVQAVVNALWAGGARAMQIMDQRVIATSAVRCVGNTLILQGVVYSPPFRITAAGDPARLRAALAASPDIAVYRKYVRAYGLGYSVRTLARAVLPASDTNTTMKHATVPTEAPGGAH</sequence>
<name>A0A6I4MAM0_9ACTN</name>
<evidence type="ECO:0000256" key="1">
    <source>
        <dbReference type="ARBA" id="ARBA00009108"/>
    </source>
</evidence>
<dbReference type="InterPro" id="IPR010273">
    <property type="entry name" value="DUF881"/>
</dbReference>